<dbReference type="KEGG" id="scn:Solca_3938"/>
<protein>
    <submittedName>
        <fullName evidence="1">Uncharacterized protein</fullName>
    </submittedName>
</protein>
<name>H8KM11_SOLCM</name>
<dbReference type="EMBL" id="CP003349">
    <property type="protein sequence ID" value="AFD08933.1"/>
    <property type="molecule type" value="Genomic_DNA"/>
</dbReference>
<organism evidence="1 2">
    <name type="scientific">Solitalea canadensis (strain ATCC 29591 / DSM 3403 / JCM 21819 / LMG 8368 / NBRC 15130 / NCIMB 12057 / USAM 9D)</name>
    <name type="common">Flexibacter canadensis</name>
    <dbReference type="NCBI Taxonomy" id="929556"/>
    <lineage>
        <taxon>Bacteria</taxon>
        <taxon>Pseudomonadati</taxon>
        <taxon>Bacteroidota</taxon>
        <taxon>Sphingobacteriia</taxon>
        <taxon>Sphingobacteriales</taxon>
        <taxon>Sphingobacteriaceae</taxon>
        <taxon>Solitalea</taxon>
    </lineage>
</organism>
<dbReference type="AlphaFoldDB" id="H8KM11"/>
<evidence type="ECO:0000313" key="1">
    <source>
        <dbReference type="EMBL" id="AFD08933.1"/>
    </source>
</evidence>
<accession>H8KM11</accession>
<proteinExistence type="predicted"/>
<evidence type="ECO:0000313" key="2">
    <source>
        <dbReference type="Proteomes" id="UP000007590"/>
    </source>
</evidence>
<keyword evidence="2" id="KW-1185">Reference proteome</keyword>
<reference evidence="1" key="1">
    <citation type="submission" date="2012-02" db="EMBL/GenBank/DDBJ databases">
        <title>The complete genome of Solitalea canadensis DSM 3403.</title>
        <authorList>
            <consortium name="US DOE Joint Genome Institute (JGI-PGF)"/>
            <person name="Lucas S."/>
            <person name="Copeland A."/>
            <person name="Lapidus A."/>
            <person name="Glavina del Rio T."/>
            <person name="Dalin E."/>
            <person name="Tice H."/>
            <person name="Bruce D."/>
            <person name="Goodwin L."/>
            <person name="Pitluck S."/>
            <person name="Peters L."/>
            <person name="Ovchinnikova G."/>
            <person name="Lu M."/>
            <person name="Kyrpides N."/>
            <person name="Mavromatis K."/>
            <person name="Ivanova N."/>
            <person name="Brettin T."/>
            <person name="Detter J.C."/>
            <person name="Han C."/>
            <person name="Larimer F."/>
            <person name="Land M."/>
            <person name="Hauser L."/>
            <person name="Markowitz V."/>
            <person name="Cheng J.-F."/>
            <person name="Hugenholtz P."/>
            <person name="Woyke T."/>
            <person name="Wu D."/>
            <person name="Spring S."/>
            <person name="Schroeder M."/>
            <person name="Kopitz M."/>
            <person name="Brambilla E."/>
            <person name="Klenk H.-P."/>
            <person name="Eisen J.A."/>
        </authorList>
    </citation>
    <scope>NUCLEOTIDE SEQUENCE</scope>
    <source>
        <strain evidence="1">DSM 3403</strain>
    </source>
</reference>
<sequence length="236" mass="27020">MQKIVLTAILTSLSVLTFAQEKSPKKEIVYRKIEIKGNDTIVDITKNYDQLSEVERKELDNFRNGDVLFAAPKRIRVKKLDSAAVGMWKEDKNKEIVIMSDDAVFAPNPKHRFEKRISVSGDSTKRKKIIVIEADGDEQMIMPMRDENMIIEREPMPGKKMMLKKRFSPAYELNFALPVKGSVDVVIKDEEGKEVYKETVKNFTGNFSKKIELLPGKYTVVASQKGKQLVSYTIER</sequence>
<dbReference type="Proteomes" id="UP000007590">
    <property type="component" value="Chromosome"/>
</dbReference>
<dbReference type="STRING" id="929556.Solca_3938"/>
<gene>
    <name evidence="1" type="ordered locus">Solca_3938</name>
</gene>
<dbReference type="OrthoDB" id="963292at2"/>
<dbReference type="RefSeq" id="WP_014682156.1">
    <property type="nucleotide sequence ID" value="NC_017770.1"/>
</dbReference>
<dbReference type="HOGENOM" id="CLU_1174804_0_0_10"/>